<dbReference type="GeneID" id="82852499"/>
<dbReference type="InterPro" id="IPR001387">
    <property type="entry name" value="Cro/C1-type_HTH"/>
</dbReference>
<sequence>MQLYVKLDEILRERGWSGKVLAEKSGVSENRISEIRGNQRTTINREHIAKIMKALDIADMNELFEVRE</sequence>
<dbReference type="SUPFAM" id="SSF47413">
    <property type="entry name" value="lambda repressor-like DNA-binding domains"/>
    <property type="match status" value="1"/>
</dbReference>
<dbReference type="SMART" id="SM00530">
    <property type="entry name" value="HTH_XRE"/>
    <property type="match status" value="1"/>
</dbReference>
<accession>A0AAJ3YXG4</accession>
<dbReference type="CDD" id="cd00093">
    <property type="entry name" value="HTH_XRE"/>
    <property type="match status" value="1"/>
</dbReference>
<dbReference type="AlphaFoldDB" id="A0AAJ3YXG4"/>
<evidence type="ECO:0000313" key="2">
    <source>
        <dbReference type="EMBL" id="QAT64741.1"/>
    </source>
</evidence>
<dbReference type="GO" id="GO:0003677">
    <property type="term" value="F:DNA binding"/>
    <property type="evidence" value="ECO:0007669"/>
    <property type="project" value="InterPro"/>
</dbReference>
<dbReference type="EMBL" id="CP035232">
    <property type="protein sequence ID" value="QAT64741.1"/>
    <property type="molecule type" value="Genomic_DNA"/>
</dbReference>
<dbReference type="Gene3D" id="1.10.260.40">
    <property type="entry name" value="lambda repressor-like DNA-binding domains"/>
    <property type="match status" value="1"/>
</dbReference>
<reference evidence="2 3" key="1">
    <citation type="submission" date="2019-01" db="EMBL/GenBank/DDBJ databases">
        <title>Genome sequence of Bacillus glycinifermentans SRCM103574.</title>
        <authorList>
            <person name="Kong H.-J."/>
            <person name="Jeong S.-Y."/>
            <person name="Jeong D.-Y."/>
        </authorList>
    </citation>
    <scope>NUCLEOTIDE SEQUENCE [LARGE SCALE GENOMIC DNA]</scope>
    <source>
        <strain evidence="2 3">SRCM103574</strain>
    </source>
</reference>
<name>A0AAJ3YXG4_9BACI</name>
<dbReference type="PROSITE" id="PS50943">
    <property type="entry name" value="HTH_CROC1"/>
    <property type="match status" value="1"/>
</dbReference>
<feature type="domain" description="HTH cro/C1-type" evidence="1">
    <location>
        <begin position="7"/>
        <end position="63"/>
    </location>
</feature>
<organism evidence="2 3">
    <name type="scientific">Bacillus glycinifermentans</name>
    <dbReference type="NCBI Taxonomy" id="1664069"/>
    <lineage>
        <taxon>Bacteria</taxon>
        <taxon>Bacillati</taxon>
        <taxon>Bacillota</taxon>
        <taxon>Bacilli</taxon>
        <taxon>Bacillales</taxon>
        <taxon>Bacillaceae</taxon>
        <taxon>Bacillus</taxon>
    </lineage>
</organism>
<gene>
    <name evidence="2" type="ORF">EQZ20_07385</name>
</gene>
<dbReference type="Pfam" id="PF13443">
    <property type="entry name" value="HTH_26"/>
    <property type="match status" value="1"/>
</dbReference>
<evidence type="ECO:0000259" key="1">
    <source>
        <dbReference type="PROSITE" id="PS50943"/>
    </source>
</evidence>
<evidence type="ECO:0000313" key="3">
    <source>
        <dbReference type="Proteomes" id="UP000288675"/>
    </source>
</evidence>
<dbReference type="RefSeq" id="WP_128748079.1">
    <property type="nucleotide sequence ID" value="NZ_CP035232.1"/>
</dbReference>
<proteinExistence type="predicted"/>
<protein>
    <submittedName>
        <fullName evidence="2">XRE family transcriptional regulator</fullName>
    </submittedName>
</protein>
<dbReference type="InterPro" id="IPR010982">
    <property type="entry name" value="Lambda_DNA-bd_dom_sf"/>
</dbReference>
<dbReference type="Proteomes" id="UP000288675">
    <property type="component" value="Chromosome"/>
</dbReference>